<evidence type="ECO:0000256" key="1">
    <source>
        <dbReference type="SAM" id="MobiDB-lite"/>
    </source>
</evidence>
<accession>A0A2V4LPW1</accession>
<proteinExistence type="predicted"/>
<gene>
    <name evidence="2" type="ORF">DMO17_02845</name>
</gene>
<dbReference type="AlphaFoldDB" id="A0A2V4LPW1"/>
<dbReference type="OrthoDB" id="6188167at2"/>
<dbReference type="InterPro" id="IPR012434">
    <property type="entry name" value="DUF1631"/>
</dbReference>
<feature type="region of interest" description="Disordered" evidence="1">
    <location>
        <begin position="234"/>
        <end position="301"/>
    </location>
</feature>
<evidence type="ECO:0000313" key="2">
    <source>
        <dbReference type="EMBL" id="PYC28133.1"/>
    </source>
</evidence>
<organism evidence="2 3">
    <name type="scientific">Aquipseudomonas alcaligenes</name>
    <name type="common">Pseudomonas alcaligenes</name>
    <dbReference type="NCBI Taxonomy" id="43263"/>
    <lineage>
        <taxon>Bacteria</taxon>
        <taxon>Pseudomonadati</taxon>
        <taxon>Pseudomonadota</taxon>
        <taxon>Gammaproteobacteria</taxon>
        <taxon>Pseudomonadales</taxon>
        <taxon>Pseudomonadaceae</taxon>
        <taxon>Aquipseudomonas</taxon>
    </lineage>
</organism>
<sequence length="790" mass="86765">MPPKDTPPTPPSIPGVASRAIQPRFGELVQDCRKLVMNNLAEHLGGLFAQLDDTLFEGAEKAENNKVQSLFFDAMRDLRKLRPQIERSYHQRVAQNFADFLDGKLKTRPQNAELDTDSLSLVQNEDYEESLQVTNMVSRVKARSTRTLFALEQRLALLNNGQKLLEDANPFGPQALAEAFRLALAPHPLPLRIKLILYTLFDRHVMQGLDTLYEMLNQRLINAGILPNLKFTAQRTPSATPPAKPEGSAASAPQASATGPGTAPVSGGTAGSPSMPQPAPIIQAPADLSAPPPQDPGQLLGGLTALLGERRQQDLDAPLPGGTRSIASFAPRTATSTYSAGELLEALTRLQQQSASTLAERLQGPQPVEELKVNLQQQLEAHSRLPGQQKLADQEADVIDLVGMLFDFILDDDNLPNACKTALSHLHTPYLKVALQDKALFTQHHHPARRLLNAMAQAGVLYGSEGDERGLLAKIHWVVERVIHGFAGDLLLFESLLDEFNEFVATLKHRVELRERRAVEAAKGRDKLLGARQLAVGVIQGVLKGRQLPSIIHNFLELTWADVLVFVLLRHGERSAEWQRAGEVAEQLAWSGTPLDEAGRARLQGLRVALLDELRKGLELLGGYHEDGIRRLLQDIVACQHAVQAQQPQLAAQIKSQLPESPLGAMLGEDAALAEPVRRETAPSPRAQALIKELQQLEFGTWFEFVQGKESVTLKLSWFSPTTHNYMFVDHSGQRVAVKPIRQLAGEMEQGLARIVTPERSAPLVDRALGAIYRVLQRFTGRAQEVGQGA</sequence>
<dbReference type="Pfam" id="PF07793">
    <property type="entry name" value="DUF1631"/>
    <property type="match status" value="1"/>
</dbReference>
<name>A0A2V4LPW1_AQUAC</name>
<dbReference type="RefSeq" id="WP_110680812.1">
    <property type="nucleotide sequence ID" value="NZ_QJRX01000002.1"/>
</dbReference>
<comment type="caution">
    <text evidence="2">The sequence shown here is derived from an EMBL/GenBank/DDBJ whole genome shotgun (WGS) entry which is preliminary data.</text>
</comment>
<dbReference type="EMBL" id="QJRX01000002">
    <property type="protein sequence ID" value="PYC28133.1"/>
    <property type="molecule type" value="Genomic_DNA"/>
</dbReference>
<reference evidence="2 3" key="1">
    <citation type="submission" date="2018-06" db="EMBL/GenBank/DDBJ databases">
        <title>Pseudomonas diversity within urban Lake Michigan freshwaters.</title>
        <authorList>
            <person name="Batrich M."/>
            <person name="Hatzopoulos T."/>
            <person name="Putonti C."/>
        </authorList>
    </citation>
    <scope>NUCLEOTIDE SEQUENCE [LARGE SCALE GENOMIC DNA]</scope>
    <source>
        <strain evidence="2 3">MB-090714</strain>
    </source>
</reference>
<dbReference type="Proteomes" id="UP000248146">
    <property type="component" value="Unassembled WGS sequence"/>
</dbReference>
<evidence type="ECO:0000313" key="3">
    <source>
        <dbReference type="Proteomes" id="UP000248146"/>
    </source>
</evidence>
<protein>
    <submittedName>
        <fullName evidence="2">DUF1631 domain-containing protein</fullName>
    </submittedName>
</protein>